<name>A0A916Y6S1_9MICO</name>
<dbReference type="Proteomes" id="UP000633205">
    <property type="component" value="Unassembled WGS sequence"/>
</dbReference>
<dbReference type="InterPro" id="IPR032830">
    <property type="entry name" value="XPB/Ssl2_N"/>
</dbReference>
<evidence type="ECO:0000259" key="1">
    <source>
        <dbReference type="Pfam" id="PF13625"/>
    </source>
</evidence>
<organism evidence="2 3">
    <name type="scientific">Microbacterium faecale</name>
    <dbReference type="NCBI Taxonomy" id="1804630"/>
    <lineage>
        <taxon>Bacteria</taxon>
        <taxon>Bacillati</taxon>
        <taxon>Actinomycetota</taxon>
        <taxon>Actinomycetes</taxon>
        <taxon>Micrococcales</taxon>
        <taxon>Microbacteriaceae</taxon>
        <taxon>Microbacterium</taxon>
    </lineage>
</organism>
<reference evidence="2" key="1">
    <citation type="journal article" date="2014" name="Int. J. Syst. Evol. Microbiol.">
        <title>Complete genome sequence of Corynebacterium casei LMG S-19264T (=DSM 44701T), isolated from a smear-ripened cheese.</title>
        <authorList>
            <consortium name="US DOE Joint Genome Institute (JGI-PGF)"/>
            <person name="Walter F."/>
            <person name="Albersmeier A."/>
            <person name="Kalinowski J."/>
            <person name="Ruckert C."/>
        </authorList>
    </citation>
    <scope>NUCLEOTIDE SEQUENCE</scope>
    <source>
        <strain evidence="2">CGMCC 1.15152</strain>
    </source>
</reference>
<comment type="caution">
    <text evidence="2">The sequence shown here is derived from an EMBL/GenBank/DDBJ whole genome shotgun (WGS) entry which is preliminary data.</text>
</comment>
<feature type="domain" description="Helicase XPB/Ssl2 N-terminal" evidence="1">
    <location>
        <begin position="303"/>
        <end position="424"/>
    </location>
</feature>
<accession>A0A916Y6S1</accession>
<reference evidence="2" key="2">
    <citation type="submission" date="2020-09" db="EMBL/GenBank/DDBJ databases">
        <authorList>
            <person name="Sun Q."/>
            <person name="Zhou Y."/>
        </authorList>
    </citation>
    <scope>NUCLEOTIDE SEQUENCE</scope>
    <source>
        <strain evidence="2">CGMCC 1.15152</strain>
    </source>
</reference>
<evidence type="ECO:0000313" key="2">
    <source>
        <dbReference type="EMBL" id="GGD32779.1"/>
    </source>
</evidence>
<gene>
    <name evidence="2" type="ORF">GCM10010915_11450</name>
</gene>
<dbReference type="EMBL" id="BMHO01000001">
    <property type="protein sequence ID" value="GGD32779.1"/>
    <property type="molecule type" value="Genomic_DNA"/>
</dbReference>
<proteinExistence type="predicted"/>
<protein>
    <recommendedName>
        <fullName evidence="1">Helicase XPB/Ssl2 N-terminal domain-containing protein</fullName>
    </recommendedName>
</protein>
<sequence length="562" mass="60449">MTRVNSSLARLVAERLMAADDDALAELFRHRRLSPHAAPASSWNDFFDVAESLLRPDAIAAALSSLPREELAALAVGKPRETLTLTDADGQALPGVIETLGDVSPLPASTPMPADPADAGHAAERAFTTLTALADLILVALRSPLARVATGSLGVAERRRLAEHDVVGSADEADVLARLASATGLMRGHDRHLFATPAGAEWVQQSTPRRWVDLAERLRDALPAGLRTSDGGWIDPAQWDLAYPLDEAWPRKSRGWMAFARLAGLVAGADPTEPAWARPLREGRAAAPEALVALLPQEVDRVYLQNDLTAISPGTLAPTIDARLRQMAVRESQAQASSYRFTEATIARALSAGETAHSMHSFLAEVSLTGVPQPLDYLIQRSAERHGRVRVSRELGSDRTIVSSPDHDLLRTIAVDQSLAPLGLTPHGALLASRAGRDATFWALADARYPVVAIEADGSIAAPDRHRLAPEDSEGDDFLPLIARLRERQGADVDRAWLRRELEGAIRDRATLVVVVNMPDGSARELTLDPTGLGGGRLRGRDSRADVERTLPVSLIQSAKRA</sequence>
<keyword evidence="3" id="KW-1185">Reference proteome</keyword>
<dbReference type="Pfam" id="PF13625">
    <property type="entry name" value="Helicase_C_3"/>
    <property type="match status" value="1"/>
</dbReference>
<evidence type="ECO:0000313" key="3">
    <source>
        <dbReference type="Proteomes" id="UP000633205"/>
    </source>
</evidence>
<dbReference type="RefSeq" id="WP_229730976.1">
    <property type="nucleotide sequence ID" value="NZ_BMHO01000001.1"/>
</dbReference>
<dbReference type="AlphaFoldDB" id="A0A916Y6S1"/>